<evidence type="ECO:0000256" key="1">
    <source>
        <dbReference type="ARBA" id="ARBA00022645"/>
    </source>
</evidence>
<dbReference type="PANTHER" id="PTHR11802">
    <property type="entry name" value="SERINE PROTEASE FAMILY S10 SERINE CARBOXYPEPTIDASE"/>
    <property type="match status" value="1"/>
</dbReference>
<dbReference type="KEGG" id="samy:DB32_002404"/>
<dbReference type="Pfam" id="PF00450">
    <property type="entry name" value="Peptidase_S10"/>
    <property type="match status" value="1"/>
</dbReference>
<dbReference type="EMBL" id="CP011125">
    <property type="protein sequence ID" value="AKF05255.1"/>
    <property type="molecule type" value="Genomic_DNA"/>
</dbReference>
<accession>A0A0F6W1T4</accession>
<evidence type="ECO:0000256" key="5">
    <source>
        <dbReference type="ARBA" id="ARBA00023180"/>
    </source>
</evidence>
<dbReference type="Proteomes" id="UP000034883">
    <property type="component" value="Chromosome"/>
</dbReference>
<dbReference type="InterPro" id="IPR001563">
    <property type="entry name" value="Peptidase_S10"/>
</dbReference>
<protein>
    <submittedName>
        <fullName evidence="6">Carboxypeptidase-related protein</fullName>
    </submittedName>
</protein>
<dbReference type="Gene3D" id="3.40.50.1820">
    <property type="entry name" value="alpha/beta hydrolase"/>
    <property type="match status" value="1"/>
</dbReference>
<name>A0A0F6W1T4_9BACT</name>
<dbReference type="PANTHER" id="PTHR11802:SF3">
    <property type="entry name" value="RETINOID-INDUCIBLE SERINE CARBOXYPEPTIDASE"/>
    <property type="match status" value="1"/>
</dbReference>
<evidence type="ECO:0000256" key="2">
    <source>
        <dbReference type="ARBA" id="ARBA00022670"/>
    </source>
</evidence>
<keyword evidence="5" id="KW-0325">Glycoprotein</keyword>
<dbReference type="STRING" id="927083.DB32_002404"/>
<dbReference type="GO" id="GO:0006508">
    <property type="term" value="P:proteolysis"/>
    <property type="evidence" value="ECO:0007669"/>
    <property type="project" value="UniProtKB-KW"/>
</dbReference>
<dbReference type="SUPFAM" id="SSF53474">
    <property type="entry name" value="alpha/beta-Hydrolases"/>
    <property type="match status" value="1"/>
</dbReference>
<evidence type="ECO:0000256" key="4">
    <source>
        <dbReference type="ARBA" id="ARBA00022801"/>
    </source>
</evidence>
<keyword evidence="3" id="KW-0732">Signal</keyword>
<gene>
    <name evidence="6" type="ORF">DB32_002404</name>
</gene>
<evidence type="ECO:0000256" key="3">
    <source>
        <dbReference type="ARBA" id="ARBA00022729"/>
    </source>
</evidence>
<organism evidence="6 7">
    <name type="scientific">Sandaracinus amylolyticus</name>
    <dbReference type="NCBI Taxonomy" id="927083"/>
    <lineage>
        <taxon>Bacteria</taxon>
        <taxon>Pseudomonadati</taxon>
        <taxon>Myxococcota</taxon>
        <taxon>Polyangia</taxon>
        <taxon>Polyangiales</taxon>
        <taxon>Sandaracinaceae</taxon>
        <taxon>Sandaracinus</taxon>
    </lineage>
</organism>
<dbReference type="InterPro" id="IPR029058">
    <property type="entry name" value="AB_hydrolase_fold"/>
</dbReference>
<keyword evidence="4" id="KW-0378">Hydrolase</keyword>
<sequence>MHAEPTEIASITKHETTLAGRRLAYTATTGTIVLRGPKDEARASIFHVAYTLDDASPEQRPVTFCFNGGPGSSSVWLHLGAFGPKRAAFPDPQHPPPPPYRLEDNDASILDLTDLVFVDPVGTGFSRIEGEAKPEEFYGPTPDVESVSEFVRAWVTRNRRWNSPKLLAGESYGGTRVAAMASHLQERGMFLNGVLLISPALDLAALEFGPENDLPSVLYLPSYAITALYHGALADVPVDREGWLGDVRDFAMREYAPALLMGSRVRSDERARIVDRLARFTGLAPAWIERNDLRIDIARFCKELLRDRGLLVGRLDSRFTGHDADRGTESMGRDPSYSAPHGPYAALMNDYVRRVLGVEQERAYEILSLKVNESWKWEIPKGRSGGYLNVVGPLRGAMLDNPHLKVFFANGYYDLATPFFAAEHAASHLGGEAHVRANVTEAFYEAGHMMYLHAASRARMRSDLVRFYASAIGAQ</sequence>
<keyword evidence="2" id="KW-0645">Protease</keyword>
<dbReference type="AlphaFoldDB" id="A0A0F6W1T4"/>
<proteinExistence type="predicted"/>
<evidence type="ECO:0000313" key="7">
    <source>
        <dbReference type="Proteomes" id="UP000034883"/>
    </source>
</evidence>
<evidence type="ECO:0000313" key="6">
    <source>
        <dbReference type="EMBL" id="AKF05255.1"/>
    </source>
</evidence>
<reference evidence="6 7" key="1">
    <citation type="submission" date="2015-03" db="EMBL/GenBank/DDBJ databases">
        <title>Genome assembly of Sandaracinus amylolyticus DSM 53668.</title>
        <authorList>
            <person name="Sharma G."/>
            <person name="Subramanian S."/>
        </authorList>
    </citation>
    <scope>NUCLEOTIDE SEQUENCE [LARGE SCALE GENOMIC DNA]</scope>
    <source>
        <strain evidence="6 7">DSM 53668</strain>
    </source>
</reference>
<dbReference type="GO" id="GO:0004185">
    <property type="term" value="F:serine-type carboxypeptidase activity"/>
    <property type="evidence" value="ECO:0007669"/>
    <property type="project" value="InterPro"/>
</dbReference>
<keyword evidence="7" id="KW-1185">Reference proteome</keyword>
<keyword evidence="1 6" id="KW-0121">Carboxypeptidase</keyword>